<protein>
    <submittedName>
        <fullName evidence="3">N-acyl-phosphatidylethanolamine-hydrolyzing phospholipase D-like</fullName>
    </submittedName>
</protein>
<reference evidence="3" key="1">
    <citation type="submission" date="2025-08" db="UniProtKB">
        <authorList>
            <consortium name="RefSeq"/>
        </authorList>
    </citation>
    <scope>IDENTIFICATION</scope>
    <source>
        <tissue evidence="3">Muscle</tissue>
    </source>
</reference>
<gene>
    <name evidence="3" type="primary">LOC106475685</name>
</gene>
<evidence type="ECO:0000313" key="2">
    <source>
        <dbReference type="Proteomes" id="UP000694941"/>
    </source>
</evidence>
<dbReference type="Proteomes" id="UP000694941">
    <property type="component" value="Unplaced"/>
</dbReference>
<dbReference type="RefSeq" id="XP_013791817.2">
    <property type="nucleotide sequence ID" value="XM_013936363.2"/>
</dbReference>
<keyword evidence="2" id="KW-1185">Reference proteome</keyword>
<dbReference type="Gene3D" id="3.60.15.10">
    <property type="entry name" value="Ribonuclease Z/Hydroxyacylglutathione hydrolase-like"/>
    <property type="match status" value="1"/>
</dbReference>
<dbReference type="Pfam" id="PF12706">
    <property type="entry name" value="Lactamase_B_2"/>
    <property type="match status" value="1"/>
</dbReference>
<dbReference type="GeneID" id="106475685"/>
<organism evidence="2 3">
    <name type="scientific">Limulus polyphemus</name>
    <name type="common">Atlantic horseshoe crab</name>
    <dbReference type="NCBI Taxonomy" id="6850"/>
    <lineage>
        <taxon>Eukaryota</taxon>
        <taxon>Metazoa</taxon>
        <taxon>Ecdysozoa</taxon>
        <taxon>Arthropoda</taxon>
        <taxon>Chelicerata</taxon>
        <taxon>Merostomata</taxon>
        <taxon>Xiphosura</taxon>
        <taxon>Limulidae</taxon>
        <taxon>Limulus</taxon>
    </lineage>
</organism>
<sequence>MYGPFDVSAIPIGAYEPRWFLKYQHVDPQEAVRIHEDIKSKCSVAIHWGTFRLGNEYYLDPPRKLRESLEQRAHPPNCFIILKHGEHKLFGANSTLQRPKGKKSKPEKM</sequence>
<accession>A0ABM1BZY8</accession>
<feature type="domain" description="Metallo-beta-lactamase" evidence="1">
    <location>
        <begin position="2"/>
        <end position="48"/>
    </location>
</feature>
<dbReference type="PANTHER" id="PTHR15032">
    <property type="entry name" value="N-ACYL-PHOSPHATIDYLETHANOLAMINE-HYDROLYZING PHOSPHOLIPASE D"/>
    <property type="match status" value="1"/>
</dbReference>
<name>A0ABM1BZY8_LIMPO</name>
<proteinExistence type="predicted"/>
<evidence type="ECO:0000259" key="1">
    <source>
        <dbReference type="Pfam" id="PF12706"/>
    </source>
</evidence>
<dbReference type="InterPro" id="IPR036866">
    <property type="entry name" value="RibonucZ/Hydroxyglut_hydro"/>
</dbReference>
<dbReference type="PANTHER" id="PTHR15032:SF4">
    <property type="entry name" value="N-ACYL-PHOSPHATIDYLETHANOLAMINE-HYDROLYZING PHOSPHOLIPASE D"/>
    <property type="match status" value="1"/>
</dbReference>
<evidence type="ECO:0000313" key="3">
    <source>
        <dbReference type="RefSeq" id="XP_013791817.2"/>
    </source>
</evidence>
<dbReference type="InterPro" id="IPR001279">
    <property type="entry name" value="Metallo-B-lactamas"/>
</dbReference>